<accession>A0A2J8B7E8</accession>
<feature type="domain" description="Trimeric autotransporter adhesin YadA-like stalk" evidence="4">
    <location>
        <begin position="3019"/>
        <end position="3060"/>
    </location>
</feature>
<feature type="domain" description="Trimeric autotransporter adhesin YadA-like stalk" evidence="4">
    <location>
        <begin position="4411"/>
        <end position="4450"/>
    </location>
</feature>
<gene>
    <name evidence="6" type="ORF">CAL30_07240</name>
</gene>
<evidence type="ECO:0000259" key="4">
    <source>
        <dbReference type="Pfam" id="PF05662"/>
    </source>
</evidence>
<feature type="region of interest" description="Disordered" evidence="2">
    <location>
        <begin position="4516"/>
        <end position="4562"/>
    </location>
</feature>
<evidence type="ECO:0000313" key="7">
    <source>
        <dbReference type="Proteomes" id="UP000242958"/>
    </source>
</evidence>
<feature type="compositionally biased region" description="Low complexity" evidence="2">
    <location>
        <begin position="4028"/>
        <end position="4037"/>
    </location>
</feature>
<dbReference type="Proteomes" id="UP000242958">
    <property type="component" value="Unassembled WGS sequence"/>
</dbReference>
<dbReference type="PANTHER" id="PTHR24637">
    <property type="entry name" value="COLLAGEN"/>
    <property type="match status" value="1"/>
</dbReference>
<dbReference type="GO" id="GO:0019867">
    <property type="term" value="C:outer membrane"/>
    <property type="evidence" value="ECO:0007669"/>
    <property type="project" value="InterPro"/>
</dbReference>
<feature type="domain" description="Trimeric autotransporter adhesin YadA-like stalk" evidence="4">
    <location>
        <begin position="1994"/>
        <end position="2031"/>
    </location>
</feature>
<dbReference type="InterPro" id="IPR008640">
    <property type="entry name" value="Adhesin_Head_dom"/>
</dbReference>
<proteinExistence type="predicted"/>
<feature type="domain" description="Trimeric autotransporter adhesin YadA-like stalk" evidence="4">
    <location>
        <begin position="1213"/>
        <end position="1249"/>
    </location>
</feature>
<feature type="compositionally biased region" description="Low complexity" evidence="2">
    <location>
        <begin position="3165"/>
        <end position="3179"/>
    </location>
</feature>
<dbReference type="Pfam" id="PF13018">
    <property type="entry name" value="ESPR"/>
    <property type="match status" value="1"/>
</dbReference>
<dbReference type="InterPro" id="IPR011049">
    <property type="entry name" value="Serralysin-like_metalloprot_C"/>
</dbReference>
<feature type="region of interest" description="Disordered" evidence="2">
    <location>
        <begin position="3164"/>
        <end position="3200"/>
    </location>
</feature>
<feature type="domain" description="Trimeric autotransporter adhesin YadA-like stalk" evidence="4">
    <location>
        <begin position="3517"/>
        <end position="3559"/>
    </location>
</feature>
<feature type="coiled-coil region" evidence="1">
    <location>
        <begin position="623"/>
        <end position="731"/>
    </location>
</feature>
<feature type="domain" description="Trimeric autotransporter adhesin YadA-like stalk" evidence="4">
    <location>
        <begin position="3929"/>
        <end position="3970"/>
    </location>
</feature>
<evidence type="ECO:0000259" key="3">
    <source>
        <dbReference type="Pfam" id="PF05658"/>
    </source>
</evidence>
<feature type="domain" description="ESPR" evidence="5">
    <location>
        <begin position="1"/>
        <end position="46"/>
    </location>
</feature>
<feature type="region of interest" description="Disordered" evidence="2">
    <location>
        <begin position="4076"/>
        <end position="4096"/>
    </location>
</feature>
<protein>
    <submittedName>
        <fullName evidence="6">Uncharacterized protein</fullName>
    </submittedName>
</protein>
<dbReference type="RefSeq" id="WP_102889751.1">
    <property type="nucleotide sequence ID" value="NZ_NFMF01000013.1"/>
</dbReference>
<feature type="domain" description="Trimeric autotransporter adhesin YadA-like head" evidence="3">
    <location>
        <begin position="903"/>
        <end position="928"/>
    </location>
</feature>
<organism evidence="6 7">
    <name type="scientific">Megasphaera hutchinsoni</name>
    <dbReference type="NCBI Taxonomy" id="1588748"/>
    <lineage>
        <taxon>Bacteria</taxon>
        <taxon>Bacillati</taxon>
        <taxon>Bacillota</taxon>
        <taxon>Negativicutes</taxon>
        <taxon>Veillonellales</taxon>
        <taxon>Veillonellaceae</taxon>
        <taxon>Megasphaera</taxon>
    </lineage>
</organism>
<feature type="region of interest" description="Disordered" evidence="2">
    <location>
        <begin position="4886"/>
        <end position="4918"/>
    </location>
</feature>
<dbReference type="InterPro" id="IPR008635">
    <property type="entry name" value="Coiled_stalk_dom"/>
</dbReference>
<feature type="region of interest" description="Disordered" evidence="2">
    <location>
        <begin position="4025"/>
        <end position="4056"/>
    </location>
</feature>
<evidence type="ECO:0000256" key="2">
    <source>
        <dbReference type="SAM" id="MobiDB-lite"/>
    </source>
</evidence>
<feature type="non-terminal residue" evidence="6">
    <location>
        <position position="5621"/>
    </location>
</feature>
<feature type="domain" description="Trimeric autotransporter adhesin YadA-like head" evidence="3">
    <location>
        <begin position="1328"/>
        <end position="1352"/>
    </location>
</feature>
<feature type="domain" description="Trimeric autotransporter adhesin YadA-like stalk" evidence="4">
    <location>
        <begin position="1282"/>
        <end position="1305"/>
    </location>
</feature>
<feature type="domain" description="Trimeric autotransporter adhesin YadA-like stalk" evidence="4">
    <location>
        <begin position="2654"/>
        <end position="2692"/>
    </location>
</feature>
<dbReference type="EMBL" id="NFMF01000013">
    <property type="protein sequence ID" value="PNH20684.1"/>
    <property type="molecule type" value="Genomic_DNA"/>
</dbReference>
<dbReference type="CDD" id="cd12820">
    <property type="entry name" value="LbR_YadA-like"/>
    <property type="match status" value="1"/>
</dbReference>
<feature type="domain" description="Trimeric autotransporter adhesin YadA-like stalk" evidence="4">
    <location>
        <begin position="5265"/>
        <end position="5304"/>
    </location>
</feature>
<evidence type="ECO:0000259" key="5">
    <source>
        <dbReference type="Pfam" id="PF13018"/>
    </source>
</evidence>
<dbReference type="SUPFAM" id="SSF101967">
    <property type="entry name" value="Adhesin YadA, collagen-binding domain"/>
    <property type="match status" value="4"/>
</dbReference>
<feature type="region of interest" description="Disordered" evidence="2">
    <location>
        <begin position="5397"/>
        <end position="5416"/>
    </location>
</feature>
<feature type="region of interest" description="Disordered" evidence="2">
    <location>
        <begin position="1073"/>
        <end position="1096"/>
    </location>
</feature>
<dbReference type="Pfam" id="PF05658">
    <property type="entry name" value="YadA_head"/>
    <property type="match status" value="4"/>
</dbReference>
<reference evidence="6 7" key="1">
    <citation type="submission" date="2017-05" db="EMBL/GenBank/DDBJ databases">
        <authorList>
            <person name="Song R."/>
            <person name="Chenine A.L."/>
            <person name="Ruprecht R.M."/>
        </authorList>
    </citation>
    <scope>NUCLEOTIDE SEQUENCE [LARGE SCALE GENOMIC DNA]</scope>
    <source>
        <strain evidence="6 7">KA00229</strain>
    </source>
</reference>
<dbReference type="InterPro" id="IPR024973">
    <property type="entry name" value="ESPR"/>
</dbReference>
<feature type="coiled-coil region" evidence="1">
    <location>
        <begin position="539"/>
        <end position="596"/>
    </location>
</feature>
<evidence type="ECO:0000313" key="6">
    <source>
        <dbReference type="EMBL" id="PNH20684.1"/>
    </source>
</evidence>
<dbReference type="Gene3D" id="1.20.5.170">
    <property type="match status" value="3"/>
</dbReference>
<dbReference type="Gene3D" id="2.150.10.10">
    <property type="entry name" value="Serralysin-like metalloprotease, C-terminal"/>
    <property type="match status" value="11"/>
</dbReference>
<evidence type="ECO:0000256" key="1">
    <source>
        <dbReference type="SAM" id="Coils"/>
    </source>
</evidence>
<feature type="domain" description="Trimeric autotransporter adhesin YadA-like head" evidence="3">
    <location>
        <begin position="1399"/>
        <end position="1419"/>
    </location>
</feature>
<feature type="compositionally biased region" description="Basic and acidic residues" evidence="2">
    <location>
        <begin position="3135"/>
        <end position="3148"/>
    </location>
</feature>
<feature type="compositionally biased region" description="Basic and acidic residues" evidence="2">
    <location>
        <begin position="4906"/>
        <end position="4918"/>
    </location>
</feature>
<keyword evidence="1" id="KW-0175">Coiled coil</keyword>
<sequence length="5621" mass="589108">MNRIYKVIFNRSKGMYQVVSELVKHGGKTTRSVHIKHTLRLALCIACCLGGMGTFSSYAAGPNENNPALEQRIQEILEQLATQQNLIKAQGKEIKAHSTALGAYDQSLKNFEASVKANKDAINDITKDGGTLDQTIAQVNTMLDATGQGMRRLQDKQNANSGAIKQLQTSVADITKNGGVVDTNKKAIAKNAGEIKANKDQIQANKTQIGKNTDQIGKNTKAIEDITKQGGTLDQAKQALSNEISSAKNELSDKIGTTKSALESKITTDIGAAKADLEGKIKKAQEDIGQTNKVLEGRVKTNEGNIATNKDQIGKNTKAIEDITKQGGTLDQAKQALSNEISSAKNELSGKIDTTKSALEGKIATDIGTAKTELEGKIKKAQEDIGQTNKALEGRVKTNEGNIAANKDQIGKNTKAIEDITKQGGTLDQAKQALSNDISSVKNELSGKIDTTKSDLESKITTDIGTAKTDLENKIKKAQEEIGKTNEALAGRVLQNEKDIKQNKEDIKQNKGNINQNTEDIKKLTQTVSDNKKDADTALKQAKTDLNKTISDNKEAADNALKQAKTDLNKTITDTKTDLQKKIDTTNKTLTDTKNELSGKIDTTKSDLEKIIGDNKKDADTALTKAKEELNKTISDNKDAANTALTKAKEELNKTISDNKDAANTALTKAKKELNKTISDNKEAADNALTTAKNELTNTINTTKNDLQGKIDTTNQNLNQAKTDLTNKINKDVGDAKTALAGQISGVKQNLLGQINATNQTVASNQQKTDDNFKKILAIIKKNKENQQAGQDNLGLDLGENARLGFRYFRTSMDNKHDADPTGANSMAIGVSTTSGAGSIGIAAGGEEGRLTAGGENSIGIGNGVKIEEKENGNTIAIGTKAKILEQSEGAIAIGNAANIVSTNKNAIAIGAESQTYAEETMALGHSAKSLMTGSLAIGQGAQVGEYIDPPAMDGEMKIDGLGSGIDGIAIGHNAQSMSDSTISIGNQAGLGMKKTGTIPLAASHVIIGNQAGNNLEGLENIAIGYKSGGNVQSNYNISIGSEAGRNIIGKREESMGKNVSIGYHANFRKAVTQPNQDEEETVPGTEVDPAHPKEKKMKIPRIAEDSEAIRLIQSTAIGSESLAANNGTAVGYQAQALGNGSEAFGFNAVARGESSLALGTGAKAMAGNVAIGSGSIAEEQQDVKNKHARYTNSTAEQKVVSVGSQKDHVLRRVTNVADAVDDNDAVTLGQLQAGIQQAINDINVKAQGDAFKSGIHYDPALIGGTPSITLQPGDEKTGTAIHNVAKGVHAGDAVNLAQLKEYTEKGMGHYFSTHSLTPKGNFANEGATGENSVAFGIAAVASAKNSAAMGNYVQAQGDGSLAIGTGYWHEGDKSQLEGTTEEVQPIMTQAFSNYRYNVAIGAGAQTEGNYSMAIGTRAMTRKKYQKEGVNNKGVDYALSMGYLATVYGENGIAIGHLAEAHQAEGIALGHESWSLRDKAIAIGNHNTALGRESGTMGTRNGVSGDNTYVIGNDNMNLADDDRKNVLDSIARPLELGITDENSTVLGNSNTMVSKFKTLKGLDGETEYQGIERGEDNHIVGNYNKLTITNHSFVTGSSNELVGTTSTFLVGSNNKLTNSNTLSGVLGATNTITGNNTTTLGNENKISGNSVKTLGEGNEVSGSNLAVIGNTNTEISGNGANVFGNENKQVAGEGSNVFGNANTGVTTENGHVIGFSNKAIAGTNQQVLGSFNDTITGKKTHVIGFTNTNVSGEDQRVIGNENNNITGNRNTVLGNKNKEVTAAAEDTQLIGNENSSISAAQAQILGNSNTKISTKSGHVLGNKNKTIGGEKLSVIGDENSDIAGTQSLLFGYRNEQVEGVTVNSQIMGNANTHISADRTQIIGNANEVRIIKNITEQGTEGQDIPKEVSEAVKDAQVMGNNNKVHNDYVQVLGNHITTKLDKSVYLGDNAAYNEDETLSATNKEYTKDSIYGYAFAGTKPVGVVTVGAKGNERRIQNVASGLVAATSTDAVNGSQLYQLTRPLHFAGDDSTWGENDDHEKDTNVLHRGSNQNITIKGGADVTKLSDNNIGVVVDPAQNTMNVKLAKNLTDLETITFGKDGTSMKIDGTNQSISQIKKVTFGAPDSQDSLVVDGEKKIIKGLSNTTWTPKDKRDATFDRTQAATQGQLEAFEKSTQRGFDVYVNNDEADNKFTVQLGDEKKNDAFGFLAGNNLTVSQKDKQITYALKDDLAVGKEGQGGKDGSLTVHGKEGETVAINGKDGNVTIESAKDGESKKNTITMNGKDGTVGIKGKDGATVVMNGDGTIVAKGKGEDGKPGASVTIDGKKGITTIEGKTDDNNQKNTITLNGKDGKMGVTGKDGSSVTLNGQDGSIGMNGKNGTNAVSITTQNGTVGVDGAAGTTRLVVKEGTKVHELATMNDGMKFMGDAGTEDKLKLNEQLTVTGGINDTTKLSQDNNIGVIADGQKKLTLRLAKNIQGLDTITLGDAEAPMKIDGTNKTISRIKKMVFGVADSTDSLIMDGEKKVITGLSNKTLPTDLKELKDDQAASQGQLKEVLSKIGKNIDDSADYRLVQDETATDKKYSVKDDGEVVLTVQDIKHPKNKDTVTIKDVAKKSDLDKADTKFEEYAVKYDKTPENKVNKNSITLEGDKTTGTVITNVGAGSVTETSKDAVNGSQLYKTNQGFDVYIKDNTDKFNVGLGADDKDAFGFDAGNGLAIARDGKKIIYSLQDDVSVGKAGENGKDGKVTVNGKDGEKVTINGKNGEIGIQGPKGADGKTNTVTISGKDGTIGTNGKDGSAVVLNGQNGSIGMNGKDGKNAVTITTGDSKVGLDGKDGETRIIVKEGNHVNEVATMNDGLKFMGDSGTAVGVKLNNQVNIVGGLAAEKEGNKVTNLTDNNIGVESVVDDQNNKNAKLVVRLAKKLSDLESITFDSKDKTTPMKIDGNAKTISNVNKITGLTNTTLPTDGTPMQADQAASQGQLKQVLDKANDTDKFAVKYDKNTDGSVNKNSITLGGDTNGTVIKNVKAGDISENSKDAVNGSQLYKTNQNVTNITNNLDKTNKGFDILVGTDTEANRANISLGKDKKETVEFAAGNGLEVALDKANKKVTYSLKDDIEVGKEGQPGQAGKDGKVTVNGKDGEKVTIDGKDGKIESKTKDGTTVTVNGKDGTVGATGADGTSVTMNGKDGTIGAQGPKGANGKDGASVTINGKDGITTITGATDDKDHKNVIALDGKDGKMGITGKDGSNVTLNGQDGSIGMNGKNGTNAVSITTQNGTVGVDGKDGETRLVVKEGTKTHELATMNDGMQFDGDNSGTVNKLKLNQKLTVTGGITENAKLSQDDNIGVIADGTSTLTLRLAKAIKGLDSITLGTGDTAMKIDGNAKTISNVNKITGLTNTTLPDDLSTMKVDQAASQGQLKLLADKVQTNANAMSDYRLIGNEAETDKKYSVTDHNEIVLTVQDKKHPDKTETVTIKDVAKKSELVASDQKFTDYAVKYDKNGDTVNKNSITLEGGDAGTVIKNVANGKVAADSKEAINGSQLHEVKNDLTNEIKTTNQNVTNITNNLDKTNKGFDVYIKDKTTDNTFNVGLGADEKDAFGFDAGNGLAITRDGKKIIYSLQDDVSVGKAGDNGKDGKITVNGKDGEKVTINGKNGEIGIQGPKGADGKSNSVTISGKDGTIGTNGKDGSSVVLNGKDGSIGMNGKDGKNAVTITTGDSKVGLDGKDGETRIIVKEGNHVNEVATMNDGLKFKGDDGNAIGVKLNKQVNIVGGAKIDRKGETITNLTDNNIGVESIADEADGTNAKIKIRLAKNLSDLESITFNSKDKTNPMKIDGDAKTIENIKKMTFGKDGSTDSVTVDGEQKVITGLSNIKLPTDLTKMKADQAASQGQLKEVLDKATATDDFSVKYDKKDTGEVDKNSITLGGDTNGTVIKNVKAGDVSENSKDAINGSQLYKTNQNVTNITNNLDKTNKGFDILVGTDTEANRANIALGKDKKETVEFAAGNSLEVTLDKANKKVTYSLKDDIEVGKEGQPGQPGQPGKDGKVTVNGKDGEKVTIDGKDGKIESKAKDGTTVTVNGKDGTIGAKGPKGADGKDGASVTINGKDGTTIINGATDENGKKNTITLNGKDGTMGVDGKDGNGVTLNGQDGSIGIKGKDGTNKVQITTKDGKVGVDGKDGDTRLVVKEGTKTHELATMNDGMQFDGDNSGTVNKLKLNQKLTVTGGITDNAKLSQDNNIGVIADGTSTLTLRLAKAIKGLDSITLGTGDTAMKIDGNAKTISNVSTITGLTNTTLPDDLSTMKVDQAASQGQLKLLADKVQTNANAMSDYRLIGNEAETDKKYSVTDHNEIVLTVQDKKHPDKTETVTIKDVAKKSELVASDQKFTDYAVKYDKNGDTVNKNSITLEGGDAGTVIKNVANGKVAADSKEAINGSQLHKTNQGFDVYIKDNSDANKFDVKLGDVKKDAFGFDAGNGLAIARDGKKIIYSLQDDVSIGKAGDNGKDGKITVNGKDGESVTIKGKNGEIGIQGPKGADGKSNSVTLSGKDGTIGVQGPTGADGKDGNSVTLNGKDGSIGIKGKDGENKVDITTGNGKVGLDGTDGETRIIVKDGNKNNELATMNDGLKFKGDDGTAVGVKLNNQVNIVGGAKIVRDHETITNLTDNNIGVESIVDETDGNNAKMKIRLAKNLSDLESITFNSKDKTNPMKIDGDAKTIENIKKMTFGKDGSTDSITVDGENKVITGLSNTKLPTDLTKMKADQAASQGQLKEVLDKATATDDFSVKYDKKDTGEVDKNSITLGGDTNGTVIKNVKAGDVSENSKEAINGSQLYKTNQGFDILVGQDTADNRANVALGQDKKETVEFAAGNSLEVTLDKNAKKVTYSLKDDIEVGKEGQPGQTGKDGKVTVNGKDGEKVTIDGKDGKIESKAKDGTTVTVNGKDGTVGAKGTDGTTVTMNGKDGTIGGTGADGTTVTMNAKDGTIGAQGPKGANGKDGASVTINGKDGTTIINGATDENGKKNTISLDGKDGKMGVTGKDGNSVTLNGQDGSIGMKGKDGTNAVSITTQNGKVGVDGKDGETRLVVKEGTKTHELATMNDGMQFAGDIGNENKLKLNQKLTVTGGITDNAQLSQDNNIGVIADGQKTLTLRLAKELKGLEGITFGAGDTAMKIDGTQKTINNITKMTFKTTDNKDSIVVDGTNKVITGLSNTSLPTNLKDLKADQAASQGQLKQVLDKANDTDKFAVKYDKNTDGSVNKNSITLGGDTNGTVIKNVKAGDVSSTSKEAVNGSQLYKTNQGFDVYIKENTDTNKFNVGLGADDKDTFGFDAGNGLEISKNGKKITYALKDDIEVGKEGNDGKDGKITVNGKDGESVTVKGKNGEIGIQGPKGADGKSNSVTLSGKDGTIGVQGPTGADGKSNSVTLNGKDGSIGIKGKDGEHKVDITTGNGKVGLDGTDGETRIIVKDGNKNNELATMNDGLKFQGDDGNAIGVKLNKQVNIVGGAKIVRDHETITNLTDNNIGVESIVDETDGNNAKMKIRLAKNLSDLESITFNSKDKTNPMKIDGDAKTIENIKKMTFGKDGSTDSITVDGENKVITGLSNTKLPTDLTKMKADQAASQGQLKEVLD</sequence>
<feature type="region of interest" description="Disordered" evidence="2">
    <location>
        <begin position="5366"/>
        <end position="5389"/>
    </location>
</feature>
<dbReference type="Gene3D" id="1.20.5.1230">
    <property type="entry name" value="Apolipoprotein A-I"/>
    <property type="match status" value="1"/>
</dbReference>
<feature type="domain" description="Trimeric autotransporter adhesin YadA-like head" evidence="3">
    <location>
        <begin position="1144"/>
        <end position="1163"/>
    </location>
</feature>
<name>A0A2J8B7E8_9FIRM</name>
<feature type="domain" description="Trimeric autotransporter adhesin YadA-like stalk" evidence="4">
    <location>
        <begin position="4804"/>
        <end position="4845"/>
    </location>
</feature>
<feature type="region of interest" description="Disordered" evidence="2">
    <location>
        <begin position="3116"/>
        <end position="3148"/>
    </location>
</feature>
<comment type="caution">
    <text evidence="6">The sequence shown here is derived from an EMBL/GenBank/DDBJ whole genome shotgun (WGS) entry which is preliminary data.</text>
</comment>
<dbReference type="Pfam" id="PF05662">
    <property type="entry name" value="YadA_stalk"/>
    <property type="match status" value="10"/>
</dbReference>